<dbReference type="InterPro" id="IPR036191">
    <property type="entry name" value="RRF_sf"/>
</dbReference>
<dbReference type="Gene3D" id="1.10.132.20">
    <property type="entry name" value="Ribosome-recycling factor"/>
    <property type="match status" value="1"/>
</dbReference>
<dbReference type="GO" id="GO:0043023">
    <property type="term" value="F:ribosomal large subunit binding"/>
    <property type="evidence" value="ECO:0007669"/>
    <property type="project" value="TreeGrafter"/>
</dbReference>
<dbReference type="Gene3D" id="3.30.1360.40">
    <property type="match status" value="1"/>
</dbReference>
<accession>A0A3M0Z042</accession>
<dbReference type="PANTHER" id="PTHR20982:SF3">
    <property type="entry name" value="MITOCHONDRIAL RIBOSOME RECYCLING FACTOR PSEUDO 1"/>
    <property type="match status" value="1"/>
</dbReference>
<evidence type="ECO:0000256" key="1">
    <source>
        <dbReference type="ARBA" id="ARBA00005912"/>
    </source>
</evidence>
<dbReference type="PANTHER" id="PTHR20982">
    <property type="entry name" value="RIBOSOME RECYCLING FACTOR"/>
    <property type="match status" value="1"/>
</dbReference>
<comment type="caution">
    <text evidence="4">The sequence shown here is derived from an EMBL/GenBank/DDBJ whole genome shotgun (WGS) entry which is preliminary data.</text>
</comment>
<dbReference type="EMBL" id="RFKV01000002">
    <property type="protein sequence ID" value="RMD77770.1"/>
    <property type="molecule type" value="Genomic_DNA"/>
</dbReference>
<reference evidence="4 5" key="1">
    <citation type="submission" date="2018-10" db="EMBL/GenBank/DDBJ databases">
        <title>Thermophilic Lithotrophy and Phototrophy in an Intertidal, Iron-rich, Geothermal Spring.</title>
        <authorList>
            <person name="Ward L.M."/>
            <person name="Idei A."/>
            <person name="Nakagawa M."/>
            <person name="Ueno Y."/>
            <person name="Fischer W."/>
            <person name="Mcglynn S.E."/>
        </authorList>
    </citation>
    <scope>NUCLEOTIDE SEQUENCE [LARGE SCALE GENOMIC DNA]</scope>
    <source>
        <strain evidence="4">J137</strain>
    </source>
</reference>
<keyword evidence="2" id="KW-0648">Protein biosynthesis</keyword>
<feature type="domain" description="Ribosome recycling factor" evidence="3">
    <location>
        <begin position="20"/>
        <end position="178"/>
    </location>
</feature>
<sequence length="181" mass="20621">MDYLGELKKELESIFLDFKLALLKIRTGKPSIDDLKILKVRAYESEMELKDLATFLVEGMVINVNVFDRSILGNVVSALQSQSSSLGATVSSDGVSVKLKFHPLTEEERVNKINQLSKLEESFKVRMRLKRQDTNSKIKSDKTLREDDRENLLSEVQRTLDNFVEQVSKLADEKKAQIKEG</sequence>
<dbReference type="AlphaFoldDB" id="A0A3M0Z042"/>
<dbReference type="InterPro" id="IPR002661">
    <property type="entry name" value="Ribosome_recyc_fac"/>
</dbReference>
<evidence type="ECO:0000259" key="3">
    <source>
        <dbReference type="Pfam" id="PF01765"/>
    </source>
</evidence>
<proteinExistence type="inferred from homology"/>
<dbReference type="GO" id="GO:0006412">
    <property type="term" value="P:translation"/>
    <property type="evidence" value="ECO:0007669"/>
    <property type="project" value="UniProtKB-KW"/>
</dbReference>
<organism evidence="4 5">
    <name type="scientific">Candidatus Dojkabacteria bacterium</name>
    <dbReference type="NCBI Taxonomy" id="2099670"/>
    <lineage>
        <taxon>Bacteria</taxon>
        <taxon>Candidatus Dojkabacteria</taxon>
    </lineage>
</organism>
<dbReference type="SUPFAM" id="SSF55194">
    <property type="entry name" value="Ribosome recycling factor, RRF"/>
    <property type="match status" value="1"/>
</dbReference>
<name>A0A3M0Z042_9BACT</name>
<evidence type="ECO:0000313" key="4">
    <source>
        <dbReference type="EMBL" id="RMD77770.1"/>
    </source>
</evidence>
<protein>
    <submittedName>
        <fullName evidence="4">Ribosome-recycling factor</fullName>
    </submittedName>
</protein>
<comment type="similarity">
    <text evidence="1">Belongs to the RRF family.</text>
</comment>
<dbReference type="Proteomes" id="UP000269410">
    <property type="component" value="Unassembled WGS sequence"/>
</dbReference>
<dbReference type="InterPro" id="IPR023584">
    <property type="entry name" value="Ribosome_recyc_fac_dom"/>
</dbReference>
<evidence type="ECO:0000256" key="2">
    <source>
        <dbReference type="ARBA" id="ARBA00022917"/>
    </source>
</evidence>
<evidence type="ECO:0000313" key="5">
    <source>
        <dbReference type="Proteomes" id="UP000269410"/>
    </source>
</evidence>
<gene>
    <name evidence="4" type="ORF">D6810_00020</name>
</gene>
<dbReference type="Pfam" id="PF01765">
    <property type="entry name" value="RRF"/>
    <property type="match status" value="1"/>
</dbReference>